<evidence type="ECO:0000256" key="1">
    <source>
        <dbReference type="SAM" id="MobiDB-lite"/>
    </source>
</evidence>
<dbReference type="KEGG" id="lgn:ABM34_00035"/>
<feature type="region of interest" description="Disordered" evidence="1">
    <location>
        <begin position="67"/>
        <end position="89"/>
    </location>
</feature>
<reference evidence="2" key="1">
    <citation type="submission" date="2015-07" db="EMBL/GenBank/DDBJ databases">
        <title>Lactobacillus ginsenosidimutans EMML 3041 whole genome sequencing.</title>
        <authorList>
            <person name="Kim M.K."/>
            <person name="Im W.-T."/>
            <person name="Srinivasan S."/>
            <person name="Lee J.-J."/>
        </authorList>
    </citation>
    <scope>NUCLEOTIDE SEQUENCE</scope>
    <source>
        <strain evidence="2">EMML 3041</strain>
    </source>
</reference>
<dbReference type="EMBL" id="CP012034">
    <property type="protein sequence ID" value="AKP68346.1"/>
    <property type="molecule type" value="Genomic_DNA"/>
</dbReference>
<organism evidence="2 4">
    <name type="scientific">Companilactobacillus ginsenosidimutans</name>
    <dbReference type="NCBI Taxonomy" id="1007676"/>
    <lineage>
        <taxon>Bacteria</taxon>
        <taxon>Bacillati</taxon>
        <taxon>Bacillota</taxon>
        <taxon>Bacilli</taxon>
        <taxon>Lactobacillales</taxon>
        <taxon>Lactobacillaceae</taxon>
        <taxon>Companilactobacillus</taxon>
    </lineage>
</organism>
<sequence length="111" mass="13368">MSIQEYFLRLEAYQITRIDEQENIALQAWLNQTVQATKGSSKHPKPKYTKFDEFFDSTAYKNNVHKSFDPNYIPLNESEHESEQREQDEILQIYREREKQKEKQKQKGQPN</sequence>
<dbReference type="EMBL" id="CP012034">
    <property type="protein sequence ID" value="AKP68348.1"/>
    <property type="molecule type" value="Genomic_DNA"/>
</dbReference>
<gene>
    <name evidence="2" type="ORF">ABM34_00035</name>
    <name evidence="3" type="ORF">ABM34_00275</name>
</gene>
<name>A0A0H4QMJ4_9LACO</name>
<dbReference type="STRING" id="1007676.ABM34_00035"/>
<dbReference type="KEGG" id="lgn:ABM34_00275"/>
<evidence type="ECO:0000313" key="2">
    <source>
        <dbReference type="EMBL" id="AKP68346.1"/>
    </source>
</evidence>
<evidence type="ECO:0000313" key="3">
    <source>
        <dbReference type="EMBL" id="AKP68348.1"/>
    </source>
</evidence>
<keyword evidence="4" id="KW-1185">Reference proteome</keyword>
<evidence type="ECO:0000313" key="4">
    <source>
        <dbReference type="Proteomes" id="UP000036106"/>
    </source>
</evidence>
<dbReference type="AlphaFoldDB" id="A0A0H4QMJ4"/>
<feature type="compositionally biased region" description="Basic and acidic residues" evidence="1">
    <location>
        <begin position="77"/>
        <end position="89"/>
    </location>
</feature>
<proteinExistence type="predicted"/>
<reference evidence="4" key="2">
    <citation type="submission" date="2015-07" db="EMBL/GenBank/DDBJ databases">
        <title>Lactobacillus ginsenosidimutans/EMML 3141/ whole genome sequencing.</title>
        <authorList>
            <person name="Kim M.K."/>
            <person name="Im W.-T."/>
            <person name="Srinivasan S."/>
            <person name="Lee J.-J."/>
        </authorList>
    </citation>
    <scope>NUCLEOTIDE SEQUENCE [LARGE SCALE GENOMIC DNA]</scope>
    <source>
        <strain evidence="4">EMML 3041</strain>
    </source>
</reference>
<dbReference type="PATRIC" id="fig|1007676.4.peg.60"/>
<accession>A0A0H4QMJ4</accession>
<protein>
    <submittedName>
        <fullName evidence="2">Uncharacterized protein</fullName>
    </submittedName>
</protein>
<dbReference type="Proteomes" id="UP000036106">
    <property type="component" value="Chromosome"/>
</dbReference>